<feature type="domain" description="Glycosyltransferase 2-like" evidence="1">
    <location>
        <begin position="8"/>
        <end position="116"/>
    </location>
</feature>
<sequence length="305" mass="34581">MKNTPYLSIIIVNFNTYKLITNCLDSIINQNCSKNIEIIVVDNASSDDSVKLIKESYPLVKIIENNDNLGFGKANNQGVAQARGTWIMLLNSDTIIPKGTINDLITKLKDQKNEIIGIKLLNQNNTIQPSAGYFPSLSKIIMQMLFIDDLPLIKRIIKPYQQNTSSFYNDNHEVDWVTGACILMLKNNYDFVGGFDEKIFMYGEEVDLCYRLKQNGCGVKYWAEPFIYHLKGASSVDGFKAAIIGEFQGLITFYQKHYSQNLKILKIILGLGALLRVIVFGMISPNKVTVYKQALKIIYSKKYEN</sequence>
<evidence type="ECO:0000313" key="2">
    <source>
        <dbReference type="EMBL" id="PIP52873.1"/>
    </source>
</evidence>
<dbReference type="Gene3D" id="3.90.550.10">
    <property type="entry name" value="Spore Coat Polysaccharide Biosynthesis Protein SpsA, Chain A"/>
    <property type="match status" value="1"/>
</dbReference>
<accession>A0A2H0B5B5</accession>
<dbReference type="Pfam" id="PF00535">
    <property type="entry name" value="Glycos_transf_2"/>
    <property type="match status" value="1"/>
</dbReference>
<proteinExistence type="predicted"/>
<dbReference type="InterPro" id="IPR029044">
    <property type="entry name" value="Nucleotide-diphossugar_trans"/>
</dbReference>
<reference evidence="2 3" key="1">
    <citation type="submission" date="2017-09" db="EMBL/GenBank/DDBJ databases">
        <title>Depth-based differentiation of microbial function through sediment-hosted aquifers and enrichment of novel symbionts in the deep terrestrial subsurface.</title>
        <authorList>
            <person name="Probst A.J."/>
            <person name="Ladd B."/>
            <person name="Jarett J.K."/>
            <person name="Geller-Mcgrath D.E."/>
            <person name="Sieber C.M."/>
            <person name="Emerson J.B."/>
            <person name="Anantharaman K."/>
            <person name="Thomas B.C."/>
            <person name="Malmstrom R."/>
            <person name="Stieglmeier M."/>
            <person name="Klingl A."/>
            <person name="Woyke T."/>
            <person name="Ryan C.M."/>
            <person name="Banfield J.F."/>
        </authorList>
    </citation>
    <scope>NUCLEOTIDE SEQUENCE [LARGE SCALE GENOMIC DNA]</scope>
    <source>
        <strain evidence="2">CG23_combo_of_CG06-09_8_20_14_all_34_8</strain>
    </source>
</reference>
<gene>
    <name evidence="2" type="ORF">COX08_04160</name>
</gene>
<dbReference type="SUPFAM" id="SSF53448">
    <property type="entry name" value="Nucleotide-diphospho-sugar transferases"/>
    <property type="match status" value="1"/>
</dbReference>
<keyword evidence="2" id="KW-0808">Transferase</keyword>
<dbReference type="EMBL" id="PCSR01000098">
    <property type="protein sequence ID" value="PIP52873.1"/>
    <property type="molecule type" value="Genomic_DNA"/>
</dbReference>
<protein>
    <submittedName>
        <fullName evidence="2">Glycosyl transferase family 2</fullName>
    </submittedName>
</protein>
<dbReference type="InterPro" id="IPR001173">
    <property type="entry name" value="Glyco_trans_2-like"/>
</dbReference>
<dbReference type="PANTHER" id="PTHR43179:SF7">
    <property type="entry name" value="RHAMNOSYLTRANSFERASE WBBL"/>
    <property type="match status" value="1"/>
</dbReference>
<dbReference type="GO" id="GO:0016740">
    <property type="term" value="F:transferase activity"/>
    <property type="evidence" value="ECO:0007669"/>
    <property type="project" value="UniProtKB-KW"/>
</dbReference>
<dbReference type="Proteomes" id="UP000229459">
    <property type="component" value="Unassembled WGS sequence"/>
</dbReference>
<comment type="caution">
    <text evidence="2">The sequence shown here is derived from an EMBL/GenBank/DDBJ whole genome shotgun (WGS) entry which is preliminary data.</text>
</comment>
<dbReference type="AlphaFoldDB" id="A0A2H0B5B5"/>
<evidence type="ECO:0000259" key="1">
    <source>
        <dbReference type="Pfam" id="PF00535"/>
    </source>
</evidence>
<dbReference type="CDD" id="cd04186">
    <property type="entry name" value="GT_2_like_c"/>
    <property type="match status" value="1"/>
</dbReference>
<dbReference type="PANTHER" id="PTHR43179">
    <property type="entry name" value="RHAMNOSYLTRANSFERASE WBBL"/>
    <property type="match status" value="1"/>
</dbReference>
<name>A0A2H0B5B5_9BACT</name>
<organism evidence="2 3">
    <name type="scientific">Candidatus Beckwithbacteria bacterium CG23_combo_of_CG06-09_8_20_14_all_34_8</name>
    <dbReference type="NCBI Taxonomy" id="1974497"/>
    <lineage>
        <taxon>Bacteria</taxon>
        <taxon>Candidatus Beckwithiibacteriota</taxon>
    </lineage>
</organism>
<evidence type="ECO:0000313" key="3">
    <source>
        <dbReference type="Proteomes" id="UP000229459"/>
    </source>
</evidence>